<keyword evidence="2" id="KW-1185">Reference proteome</keyword>
<proteinExistence type="predicted"/>
<evidence type="ECO:0000313" key="2">
    <source>
        <dbReference type="Proteomes" id="UP000799755"/>
    </source>
</evidence>
<accession>A0ACB6R857</accession>
<protein>
    <submittedName>
        <fullName evidence="1">Uncharacterized protein</fullName>
    </submittedName>
</protein>
<dbReference type="EMBL" id="MU003496">
    <property type="protein sequence ID" value="KAF2475434.1"/>
    <property type="molecule type" value="Genomic_DNA"/>
</dbReference>
<reference evidence="1" key="1">
    <citation type="journal article" date="2020" name="Stud. Mycol.">
        <title>101 Dothideomycetes genomes: a test case for predicting lifestyles and emergence of pathogens.</title>
        <authorList>
            <person name="Haridas S."/>
            <person name="Albert R."/>
            <person name="Binder M."/>
            <person name="Bloem J."/>
            <person name="Labutti K."/>
            <person name="Salamov A."/>
            <person name="Andreopoulos B."/>
            <person name="Baker S."/>
            <person name="Barry K."/>
            <person name="Bills G."/>
            <person name="Bluhm B."/>
            <person name="Cannon C."/>
            <person name="Castanera R."/>
            <person name="Culley D."/>
            <person name="Daum C."/>
            <person name="Ezra D."/>
            <person name="Gonzalez J."/>
            <person name="Henrissat B."/>
            <person name="Kuo A."/>
            <person name="Liang C."/>
            <person name="Lipzen A."/>
            <person name="Lutzoni F."/>
            <person name="Magnuson J."/>
            <person name="Mondo S."/>
            <person name="Nolan M."/>
            <person name="Ohm R."/>
            <person name="Pangilinan J."/>
            <person name="Park H.-J."/>
            <person name="Ramirez L."/>
            <person name="Alfaro M."/>
            <person name="Sun H."/>
            <person name="Tritt A."/>
            <person name="Yoshinaga Y."/>
            <person name="Zwiers L.-H."/>
            <person name="Turgeon B."/>
            <person name="Goodwin S."/>
            <person name="Spatafora J."/>
            <person name="Crous P."/>
            <person name="Grigoriev I."/>
        </authorList>
    </citation>
    <scope>NUCLEOTIDE SEQUENCE</scope>
    <source>
        <strain evidence="1">ATCC 200398</strain>
    </source>
</reference>
<gene>
    <name evidence="1" type="ORF">BDR25DRAFT_310807</name>
</gene>
<evidence type="ECO:0000313" key="1">
    <source>
        <dbReference type="EMBL" id="KAF2475434.1"/>
    </source>
</evidence>
<sequence>MSMNRRRGLPQRAFISTFTSCEGGRTGDKSSQIASRKGQGNTVVKCWIFELLAIGIRAQNQNIHGAPTRLLSNRSLVNVGAPIGRPACIFDHSRGMPASQPKTGSFFEDTALAERMGGNSTEDGSICLSGFWDASVVLSLQEQKKQKLKKSHRRPLPGILRQIKPTLVNMPSGNPGRRDRHSVAWKKRPMYLLAHSVTIQPEFASSCCKMVKRKFHAELIKILTFTKIAHKDILCTQLPFKSSTKFLAYESVHRAHYPILFKQNGVLSLIHHPKIATPAFSSTAVKISTSEICSGRVVQPCNAANQG</sequence>
<organism evidence="1 2">
    <name type="scientific">Lindgomyces ingoldianus</name>
    <dbReference type="NCBI Taxonomy" id="673940"/>
    <lineage>
        <taxon>Eukaryota</taxon>
        <taxon>Fungi</taxon>
        <taxon>Dikarya</taxon>
        <taxon>Ascomycota</taxon>
        <taxon>Pezizomycotina</taxon>
        <taxon>Dothideomycetes</taxon>
        <taxon>Pleosporomycetidae</taxon>
        <taxon>Pleosporales</taxon>
        <taxon>Lindgomycetaceae</taxon>
        <taxon>Lindgomyces</taxon>
    </lineage>
</organism>
<comment type="caution">
    <text evidence="1">The sequence shown here is derived from an EMBL/GenBank/DDBJ whole genome shotgun (WGS) entry which is preliminary data.</text>
</comment>
<name>A0ACB6R857_9PLEO</name>
<dbReference type="Proteomes" id="UP000799755">
    <property type="component" value="Unassembled WGS sequence"/>
</dbReference>